<keyword evidence="2" id="KW-1185">Reference proteome</keyword>
<gene>
    <name evidence="1" type="ORF">AAV32_09475</name>
</gene>
<name>A0A171KSD1_9BURK</name>
<dbReference type="Proteomes" id="UP000078084">
    <property type="component" value="Unassembled WGS sequence"/>
</dbReference>
<accession>A0A171KSD1</accession>
<sequence length="195" mass="21352">MDNNNVYFVAGNICRHLACALDQSKVMAAAREIAAHFSAQGQDAEPVHLEHVACAEDGGKLRWMTGRKPRDCELYAMPDGGHRSPRLYAHPPSAQAEYLGCDECDITHDKANCPSAAPAEPVSGADGLPYFAHKIIEKLARADECFSEGEGADIGRHWLDMLTQLGLLNRVQINPAIWEITVQGEEVLHGHSNRL</sequence>
<reference evidence="1 2" key="1">
    <citation type="submission" date="2015-04" db="EMBL/GenBank/DDBJ databases">
        <title>Genome sequence of Kerstersia gyiorum CG1.</title>
        <authorList>
            <person name="Greninger A.L."/>
            <person name="Kozyreva V."/>
            <person name="Chaturvedi V."/>
        </authorList>
    </citation>
    <scope>NUCLEOTIDE SEQUENCE [LARGE SCALE GENOMIC DNA]</scope>
    <source>
        <strain evidence="1 2">CG1</strain>
    </source>
</reference>
<dbReference type="STRING" id="206506.AAV32_09475"/>
<dbReference type="AlphaFoldDB" id="A0A171KSD1"/>
<protein>
    <submittedName>
        <fullName evidence="1">Uncharacterized protein</fullName>
    </submittedName>
</protein>
<evidence type="ECO:0000313" key="1">
    <source>
        <dbReference type="EMBL" id="KKO71798.1"/>
    </source>
</evidence>
<evidence type="ECO:0000313" key="2">
    <source>
        <dbReference type="Proteomes" id="UP000078084"/>
    </source>
</evidence>
<organism evidence="1 2">
    <name type="scientific">Kerstersia gyiorum</name>
    <dbReference type="NCBI Taxonomy" id="206506"/>
    <lineage>
        <taxon>Bacteria</taxon>
        <taxon>Pseudomonadati</taxon>
        <taxon>Pseudomonadota</taxon>
        <taxon>Betaproteobacteria</taxon>
        <taxon>Burkholderiales</taxon>
        <taxon>Alcaligenaceae</taxon>
        <taxon>Kerstersia</taxon>
    </lineage>
</organism>
<comment type="caution">
    <text evidence="1">The sequence shown here is derived from an EMBL/GenBank/DDBJ whole genome shotgun (WGS) entry which is preliminary data.</text>
</comment>
<proteinExistence type="predicted"/>
<dbReference type="EMBL" id="LBNE01000005">
    <property type="protein sequence ID" value="KKO71798.1"/>
    <property type="molecule type" value="Genomic_DNA"/>
</dbReference>
<dbReference type="RefSeq" id="WP_068370767.1">
    <property type="nucleotide sequence ID" value="NZ_JBLLEH010000006.1"/>
</dbReference>